<dbReference type="Proteomes" id="UP000004659">
    <property type="component" value="Unassembled WGS sequence"/>
</dbReference>
<evidence type="ECO:0000313" key="2">
    <source>
        <dbReference type="EMBL" id="EEZ30934.1"/>
    </source>
</evidence>
<dbReference type="EMBL" id="EQ999546">
    <property type="protein sequence ID" value="EEZ30934.1"/>
    <property type="molecule type" value="Genomic_DNA"/>
</dbReference>
<accession>A0A0E1X3X3</accession>
<dbReference type="InterPro" id="IPR027417">
    <property type="entry name" value="P-loop_NTPase"/>
</dbReference>
<dbReference type="Pfam" id="PF13614">
    <property type="entry name" value="AAA_31"/>
    <property type="match status" value="1"/>
</dbReference>
<dbReference type="InterPro" id="IPR025669">
    <property type="entry name" value="AAA_dom"/>
</dbReference>
<feature type="domain" description="AAA" evidence="1">
    <location>
        <begin position="67"/>
        <end position="185"/>
    </location>
</feature>
<dbReference type="HOGENOM" id="CLU_1253973_0_0_5"/>
<reference evidence="2" key="1">
    <citation type="submission" date="2009-01" db="EMBL/GenBank/DDBJ databases">
        <title>The Genome Sequence of Brucella pinnipedialis M292/94/1.</title>
        <authorList>
            <consortium name="The Broad Institute Genome Sequencing Platform"/>
            <person name="Ward D."/>
            <person name="Young S.K."/>
            <person name="Kodira C.D."/>
            <person name="Zeng Q."/>
            <person name="Koehrsen M."/>
            <person name="Alvarado L."/>
            <person name="Berlin A."/>
            <person name="Borenstein D."/>
            <person name="Chen Z."/>
            <person name="Engels R."/>
            <person name="Freedman E."/>
            <person name="Gellesch M."/>
            <person name="Goldberg J."/>
            <person name="Griggs A."/>
            <person name="Gujja S."/>
            <person name="Heiman D."/>
            <person name="Hepburn T."/>
            <person name="Howarth C."/>
            <person name="Jen D."/>
            <person name="Larson L."/>
            <person name="Lewis B."/>
            <person name="Mehta T."/>
            <person name="Park D."/>
            <person name="Pearson M."/>
            <person name="Roberts A."/>
            <person name="Saif S."/>
            <person name="Shea T."/>
            <person name="Shenoy N."/>
            <person name="Sisk P."/>
            <person name="Stolte C."/>
            <person name="Sykes S."/>
            <person name="Walk T."/>
            <person name="White J."/>
            <person name="Yandava C."/>
            <person name="Whatmore A.M."/>
            <person name="Perrett L.L."/>
            <person name="O'Callaghan D."/>
            <person name="Nusbaum C."/>
            <person name="Galagan J."/>
            <person name="Birren B."/>
        </authorList>
    </citation>
    <scope>NUCLEOTIDE SEQUENCE [LARGE SCALE GENOMIC DNA]</scope>
    <source>
        <strain evidence="2">M292/94/1</strain>
    </source>
</reference>
<evidence type="ECO:0000259" key="1">
    <source>
        <dbReference type="Pfam" id="PF13614"/>
    </source>
</evidence>
<name>A0A0E1X3X3_9HYPH</name>
<sequence>MAGKERGCAMKDSTDAGRIYGFSAATEAAPMPHNPNGVLMIANRLIDAGHRRVIVVSPEGDPASAGSVKLLRELADRGKRVIFIDMTAFGTVSAAMLDGNQPAGITDLLAGKRRFKEVIHCDRFSQAHVIPLGNADPVLAMRSADRLPLILDALETIYDFVLIECGPSSSVHIRQVTDGAATIIMSIVDPDDNAVAISALDLDQNGFEDVIILMGEAENI</sequence>
<dbReference type="SUPFAM" id="SSF52540">
    <property type="entry name" value="P-loop containing nucleoside triphosphate hydrolases"/>
    <property type="match status" value="1"/>
</dbReference>
<dbReference type="AlphaFoldDB" id="A0A0E1X3X3"/>
<proteinExistence type="predicted"/>
<protein>
    <recommendedName>
        <fullName evidence="1">AAA domain-containing protein</fullName>
    </recommendedName>
</protein>
<gene>
    <name evidence="2" type="ORF">BALG_01054</name>
</gene>
<organism evidence="2">
    <name type="scientific">Brucella pinnipedialis M292/94/1</name>
    <dbReference type="NCBI Taxonomy" id="520462"/>
    <lineage>
        <taxon>Bacteria</taxon>
        <taxon>Pseudomonadati</taxon>
        <taxon>Pseudomonadota</taxon>
        <taxon>Alphaproteobacteria</taxon>
        <taxon>Hyphomicrobiales</taxon>
        <taxon>Brucellaceae</taxon>
        <taxon>Brucella/Ochrobactrum group</taxon>
        <taxon>Brucella</taxon>
    </lineage>
</organism>
<dbReference type="Gene3D" id="3.40.50.300">
    <property type="entry name" value="P-loop containing nucleotide triphosphate hydrolases"/>
    <property type="match status" value="1"/>
</dbReference>